<dbReference type="PANTHER" id="PTHR35041">
    <property type="entry name" value="MEDIATOR OF RNA POLYMERASE II TRANSCRIPTION SUBUNIT 1"/>
    <property type="match status" value="1"/>
</dbReference>
<evidence type="ECO:0000313" key="4">
    <source>
        <dbReference type="Proteomes" id="UP000481861"/>
    </source>
</evidence>
<comment type="caution">
    <text evidence="3">The sequence shown here is derived from an EMBL/GenBank/DDBJ whole genome shotgun (WGS) entry which is preliminary data.</text>
</comment>
<dbReference type="Proteomes" id="UP000481861">
    <property type="component" value="Unassembled WGS sequence"/>
</dbReference>
<feature type="region of interest" description="Disordered" evidence="1">
    <location>
        <begin position="39"/>
        <end position="73"/>
    </location>
</feature>
<keyword evidence="2" id="KW-1133">Transmembrane helix</keyword>
<dbReference type="EMBL" id="JAADJZ010000016">
    <property type="protein sequence ID" value="KAF2869571.1"/>
    <property type="molecule type" value="Genomic_DNA"/>
</dbReference>
<accession>A0A7C8I6R4</accession>
<dbReference type="OrthoDB" id="5322539at2759"/>
<keyword evidence="2" id="KW-0812">Transmembrane</keyword>
<feature type="transmembrane region" description="Helical" evidence="2">
    <location>
        <begin position="124"/>
        <end position="149"/>
    </location>
</feature>
<protein>
    <submittedName>
        <fullName evidence="3">Uncharacterized protein</fullName>
    </submittedName>
</protein>
<dbReference type="AlphaFoldDB" id="A0A7C8I6R4"/>
<gene>
    <name evidence="3" type="ORF">BDV95DRAFT_609109</name>
</gene>
<keyword evidence="2" id="KW-0472">Membrane</keyword>
<evidence type="ECO:0000256" key="1">
    <source>
        <dbReference type="SAM" id="MobiDB-lite"/>
    </source>
</evidence>
<name>A0A7C8I6R4_9PLEO</name>
<reference evidence="3 4" key="1">
    <citation type="submission" date="2020-01" db="EMBL/GenBank/DDBJ databases">
        <authorList>
            <consortium name="DOE Joint Genome Institute"/>
            <person name="Haridas S."/>
            <person name="Albert R."/>
            <person name="Binder M."/>
            <person name="Bloem J."/>
            <person name="Labutti K."/>
            <person name="Salamov A."/>
            <person name="Andreopoulos B."/>
            <person name="Baker S.E."/>
            <person name="Barry K."/>
            <person name="Bills G."/>
            <person name="Bluhm B.H."/>
            <person name="Cannon C."/>
            <person name="Castanera R."/>
            <person name="Culley D.E."/>
            <person name="Daum C."/>
            <person name="Ezra D."/>
            <person name="Gonzalez J.B."/>
            <person name="Henrissat B."/>
            <person name="Kuo A."/>
            <person name="Liang C."/>
            <person name="Lipzen A."/>
            <person name="Lutzoni F."/>
            <person name="Magnuson J."/>
            <person name="Mondo S."/>
            <person name="Nolan M."/>
            <person name="Ohm R."/>
            <person name="Pangilinan J."/>
            <person name="Park H.-J.H."/>
            <person name="Ramirez L."/>
            <person name="Alfaro M."/>
            <person name="Sun H."/>
            <person name="Tritt A."/>
            <person name="Yoshinaga Y."/>
            <person name="Zwiers L.-H.L."/>
            <person name="Turgeon B.G."/>
            <person name="Goodwin S.B."/>
            <person name="Spatafora J.W."/>
            <person name="Crous P.W."/>
            <person name="Grigoriev I.V."/>
        </authorList>
    </citation>
    <scope>NUCLEOTIDE SEQUENCE [LARGE SCALE GENOMIC DNA]</scope>
    <source>
        <strain evidence="3 4">CBS 611.86</strain>
    </source>
</reference>
<organism evidence="3 4">
    <name type="scientific">Massariosphaeria phaeospora</name>
    <dbReference type="NCBI Taxonomy" id="100035"/>
    <lineage>
        <taxon>Eukaryota</taxon>
        <taxon>Fungi</taxon>
        <taxon>Dikarya</taxon>
        <taxon>Ascomycota</taxon>
        <taxon>Pezizomycotina</taxon>
        <taxon>Dothideomycetes</taxon>
        <taxon>Pleosporomycetidae</taxon>
        <taxon>Pleosporales</taxon>
        <taxon>Pleosporales incertae sedis</taxon>
        <taxon>Massariosphaeria</taxon>
    </lineage>
</organism>
<evidence type="ECO:0000313" key="3">
    <source>
        <dbReference type="EMBL" id="KAF2869571.1"/>
    </source>
</evidence>
<keyword evidence="4" id="KW-1185">Reference proteome</keyword>
<sequence>MSPNTSHRYDEVSIDDGELGSCRRFLEDGQVDKIDPELEKLRAHSGPPVTEDHKSIHEKNASSPQLTPVDSSEDAPLHSNKMYWLSPAVMIGTLLLRCALAAGHHTYYKTLDKEDVGSIDAQQWALRIGNFLAIGASFCLKGAVGTAYVQIMWRRLSSGYMTLKGIDHAFDASYSFFSIFNRELVYTLHTGMLVAIVLW</sequence>
<evidence type="ECO:0000256" key="2">
    <source>
        <dbReference type="SAM" id="Phobius"/>
    </source>
</evidence>
<feature type="compositionally biased region" description="Polar residues" evidence="1">
    <location>
        <begin position="61"/>
        <end position="70"/>
    </location>
</feature>
<feature type="compositionally biased region" description="Basic and acidic residues" evidence="1">
    <location>
        <begin position="50"/>
        <end position="60"/>
    </location>
</feature>
<dbReference type="PANTHER" id="PTHR35041:SF6">
    <property type="entry name" value="FORMYLMETHIONINE DEFORMYLASE-LIKE PROTEIN-RELATED"/>
    <property type="match status" value="1"/>
</dbReference>
<proteinExistence type="predicted"/>